<dbReference type="InterPro" id="IPR015915">
    <property type="entry name" value="Kelch-typ_b-propeller"/>
</dbReference>
<dbReference type="InterPro" id="IPR057499">
    <property type="entry name" value="Kelch_FKB95"/>
</dbReference>
<dbReference type="EMBL" id="OU466863">
    <property type="protein sequence ID" value="CAH2078343.1"/>
    <property type="molecule type" value="Genomic_DNA"/>
</dbReference>
<dbReference type="InterPro" id="IPR001810">
    <property type="entry name" value="F-box_dom"/>
</dbReference>
<dbReference type="SUPFAM" id="SSF81383">
    <property type="entry name" value="F-box domain"/>
    <property type="match status" value="1"/>
</dbReference>
<dbReference type="PANTHER" id="PTHR24414:SF145">
    <property type="entry name" value="F-BOX DOMAIN-CONTAINING PROTEIN"/>
    <property type="match status" value="1"/>
</dbReference>
<evidence type="ECO:0000313" key="4">
    <source>
        <dbReference type="Proteomes" id="UP000836841"/>
    </source>
</evidence>
<feature type="region of interest" description="Disordered" evidence="1">
    <location>
        <begin position="21"/>
        <end position="47"/>
    </location>
</feature>
<name>A0AAU9T1Z2_THLAR</name>
<accession>A0AAU9T1Z2</accession>
<proteinExistence type="predicted"/>
<evidence type="ECO:0000313" key="3">
    <source>
        <dbReference type="EMBL" id="CAH2078343.1"/>
    </source>
</evidence>
<dbReference type="SMART" id="SM00612">
    <property type="entry name" value="Kelch"/>
    <property type="match status" value="2"/>
</dbReference>
<dbReference type="PROSITE" id="PS50181">
    <property type="entry name" value="FBOX"/>
    <property type="match status" value="1"/>
</dbReference>
<sequence>MAESVNQSPKRRVELSRCTASELLPPPIKRRKETKEEEASPSSSGLQSLPDELALSCLAHVSRSGLASLAVASKTYRNIVASPELRDLRRRRMSSYSTTEASFYVCLRLVPERTPRWFILTPKLRRLSPIPSNPSQASDSSTFVAVDGGIYVIGGLRDGRPTSDVWFLDCFHHTWRRVPSMKRARASAAAGLVDGKIHVFGGLAGCSNWAREFEVLDPKTQTWESLYGGLADCSNWPKESEQDLLAADIKQSVVIDGKMIYAVNVEGKSFRILPSYAVELCSKDSEQRFCILPKPGIALCNVDYKAGRRNDWCVVGKELYCRDTRGRILWCDPQRLDWEEVKGLEKLQGLQVKGWVCPRLMRSYMISENSAATRLGTLSSSGTSSLGISRGVWSFGVRRFQWRDASREERFGGKLSALVRSSSLIPSHARIPLRSYIRLLSMPNKL</sequence>
<evidence type="ECO:0000259" key="2">
    <source>
        <dbReference type="PROSITE" id="PS50181"/>
    </source>
</evidence>
<keyword evidence="4" id="KW-1185">Reference proteome</keyword>
<organism evidence="3 4">
    <name type="scientific">Thlaspi arvense</name>
    <name type="common">Field penny-cress</name>
    <dbReference type="NCBI Taxonomy" id="13288"/>
    <lineage>
        <taxon>Eukaryota</taxon>
        <taxon>Viridiplantae</taxon>
        <taxon>Streptophyta</taxon>
        <taxon>Embryophyta</taxon>
        <taxon>Tracheophyta</taxon>
        <taxon>Spermatophyta</taxon>
        <taxon>Magnoliopsida</taxon>
        <taxon>eudicotyledons</taxon>
        <taxon>Gunneridae</taxon>
        <taxon>Pentapetalae</taxon>
        <taxon>rosids</taxon>
        <taxon>malvids</taxon>
        <taxon>Brassicales</taxon>
        <taxon>Brassicaceae</taxon>
        <taxon>Thlaspideae</taxon>
        <taxon>Thlaspi</taxon>
    </lineage>
</organism>
<dbReference type="Pfam" id="PF00646">
    <property type="entry name" value="F-box"/>
    <property type="match status" value="1"/>
</dbReference>
<reference evidence="3 4" key="1">
    <citation type="submission" date="2022-03" db="EMBL/GenBank/DDBJ databases">
        <authorList>
            <person name="Nunn A."/>
            <person name="Chopra R."/>
            <person name="Nunn A."/>
            <person name="Contreras Garrido A."/>
        </authorList>
    </citation>
    <scope>NUCLEOTIDE SEQUENCE [LARGE SCALE GENOMIC DNA]</scope>
</reference>
<dbReference type="Gene3D" id="2.120.10.80">
    <property type="entry name" value="Kelch-type beta propeller"/>
    <property type="match status" value="1"/>
</dbReference>
<dbReference type="Proteomes" id="UP000836841">
    <property type="component" value="Chromosome 7"/>
</dbReference>
<dbReference type="InterPro" id="IPR050354">
    <property type="entry name" value="F-box/kelch-repeat_ARATH"/>
</dbReference>
<protein>
    <recommendedName>
        <fullName evidence="2">F-box domain-containing protein</fullName>
    </recommendedName>
</protein>
<dbReference type="AlphaFoldDB" id="A0AAU9T1Z2"/>
<dbReference type="PANTHER" id="PTHR24414">
    <property type="entry name" value="F-BOX/KELCH-REPEAT PROTEIN SKIP4"/>
    <property type="match status" value="1"/>
</dbReference>
<evidence type="ECO:0000256" key="1">
    <source>
        <dbReference type="SAM" id="MobiDB-lite"/>
    </source>
</evidence>
<dbReference type="Pfam" id="PF25210">
    <property type="entry name" value="Kelch_FKB95"/>
    <property type="match status" value="1"/>
</dbReference>
<dbReference type="SUPFAM" id="SSF117281">
    <property type="entry name" value="Kelch motif"/>
    <property type="match status" value="1"/>
</dbReference>
<feature type="domain" description="F-box" evidence="2">
    <location>
        <begin position="43"/>
        <end position="93"/>
    </location>
</feature>
<dbReference type="InterPro" id="IPR036047">
    <property type="entry name" value="F-box-like_dom_sf"/>
</dbReference>
<dbReference type="InterPro" id="IPR006652">
    <property type="entry name" value="Kelch_1"/>
</dbReference>
<gene>
    <name evidence="3" type="ORF">TAV2_LOCUS23689</name>
</gene>